<evidence type="ECO:0000313" key="2">
    <source>
        <dbReference type="EMBL" id="KKZ66220.1"/>
    </source>
</evidence>
<evidence type="ECO:0000256" key="1">
    <source>
        <dbReference type="SAM" id="MobiDB-lite"/>
    </source>
</evidence>
<name>A0A0G2I7I6_9EURO</name>
<evidence type="ECO:0000313" key="3">
    <source>
        <dbReference type="Proteomes" id="UP000034164"/>
    </source>
</evidence>
<dbReference type="OrthoDB" id="4507197at2759"/>
<reference evidence="3" key="1">
    <citation type="journal article" date="2015" name="PLoS Genet.">
        <title>The dynamic genome and transcriptome of the human fungal pathogen Blastomyces and close relative Emmonsia.</title>
        <authorList>
            <person name="Munoz J.F."/>
            <person name="Gauthier G.M."/>
            <person name="Desjardins C.A."/>
            <person name="Gallo J.E."/>
            <person name="Holder J."/>
            <person name="Sullivan T.D."/>
            <person name="Marty A.J."/>
            <person name="Carmen J.C."/>
            <person name="Chen Z."/>
            <person name="Ding L."/>
            <person name="Gujja S."/>
            <person name="Magrini V."/>
            <person name="Misas E."/>
            <person name="Mitreva M."/>
            <person name="Priest M."/>
            <person name="Saif S."/>
            <person name="Whiston E.A."/>
            <person name="Young S."/>
            <person name="Zeng Q."/>
            <person name="Goldman W.E."/>
            <person name="Mardis E.R."/>
            <person name="Taylor J.W."/>
            <person name="McEwen J.G."/>
            <person name="Clay O.K."/>
            <person name="Klein B.S."/>
            <person name="Cuomo C.A."/>
        </authorList>
    </citation>
    <scope>NUCLEOTIDE SEQUENCE [LARGE SCALE GENOMIC DNA]</scope>
    <source>
        <strain evidence="3">UAMH 3008</strain>
    </source>
</reference>
<feature type="compositionally biased region" description="Acidic residues" evidence="1">
    <location>
        <begin position="119"/>
        <end position="134"/>
    </location>
</feature>
<proteinExistence type="predicted"/>
<feature type="compositionally biased region" description="Pro residues" evidence="1">
    <location>
        <begin position="270"/>
        <end position="279"/>
    </location>
</feature>
<sequence>MCPDELAARAIWEAMGQVARTSQRVITQLGHFIRIEAIRTERHQTRHTPLQAYMDEESIAEHVRPWQQMLMFFARTQIEHGWTSPQYRFTPRQRKTWRVLWQVASTEEADQRHSISPDLMDEQMTEEEEEEEKEQGDTQPGEEDKFKLTKIQMACLDFCIELLNQRVQVEDYECALVDALAVLGRGEYGWRDAESYPPILSRIIKVARFMVVHKALRLDANASDMLARNQARQMVGDWAVVSPMEEADYTFTGSQDEGYESDSERMSTGPNPPSSPPTSSPRSDDPPAMISIGGSTSNSRKQRSFQEWLELFMEAFMVRGTHSPMQWMLDLRTYGLKVHYSNTTRGHVGWMGGDELLFEGELGEQKLPAIPWSKMRDDPTQGGTGWNFLKDSRTRWPVDGAQWLMQQMRTRTGMQRRFIQREHSDQPRLTIKAINAYLRWVVRFREKLSVAVHVTAGQPVRAPELLSV</sequence>
<accession>A0A0G2I7I6</accession>
<dbReference type="EMBL" id="LCZI01000510">
    <property type="protein sequence ID" value="KKZ66220.1"/>
    <property type="molecule type" value="Genomic_DNA"/>
</dbReference>
<feature type="region of interest" description="Disordered" evidence="1">
    <location>
        <begin position="252"/>
        <end position="299"/>
    </location>
</feature>
<dbReference type="AlphaFoldDB" id="A0A0G2I7I6"/>
<dbReference type="VEuPathDB" id="FungiDB:EMCG_08056"/>
<organism evidence="2 3">
    <name type="scientific">[Emmonsia] crescens</name>
    <dbReference type="NCBI Taxonomy" id="73230"/>
    <lineage>
        <taxon>Eukaryota</taxon>
        <taxon>Fungi</taxon>
        <taxon>Dikarya</taxon>
        <taxon>Ascomycota</taxon>
        <taxon>Pezizomycotina</taxon>
        <taxon>Eurotiomycetes</taxon>
        <taxon>Eurotiomycetidae</taxon>
        <taxon>Onygenales</taxon>
        <taxon>Ajellomycetaceae</taxon>
        <taxon>Emergomyces</taxon>
    </lineage>
</organism>
<comment type="caution">
    <text evidence="2">The sequence shown here is derived from an EMBL/GenBank/DDBJ whole genome shotgun (WGS) entry which is preliminary data.</text>
</comment>
<protein>
    <submittedName>
        <fullName evidence="2">Uncharacterized protein</fullName>
    </submittedName>
</protein>
<feature type="region of interest" description="Disordered" evidence="1">
    <location>
        <begin position="108"/>
        <end position="143"/>
    </location>
</feature>
<dbReference type="Proteomes" id="UP000034164">
    <property type="component" value="Unassembled WGS sequence"/>
</dbReference>
<gene>
    <name evidence="2" type="ORF">EMCG_08056</name>
</gene>